<feature type="domain" description="Helix-turn-helix type 11" evidence="1">
    <location>
        <begin position="9"/>
        <end position="62"/>
    </location>
</feature>
<organism evidence="2 3">
    <name type="scientific">Sphingobium xenophagum</name>
    <dbReference type="NCBI Taxonomy" id="121428"/>
    <lineage>
        <taxon>Bacteria</taxon>
        <taxon>Pseudomonadati</taxon>
        <taxon>Pseudomonadota</taxon>
        <taxon>Alphaproteobacteria</taxon>
        <taxon>Sphingomonadales</taxon>
        <taxon>Sphingomonadaceae</taxon>
        <taxon>Sphingobium</taxon>
    </lineage>
</organism>
<dbReference type="EMBL" id="CP022745">
    <property type="protein sequence ID" value="ASY45335.1"/>
    <property type="molecule type" value="Genomic_DNA"/>
</dbReference>
<dbReference type="Gene3D" id="1.10.10.10">
    <property type="entry name" value="Winged helix-like DNA-binding domain superfamily/Winged helix DNA-binding domain"/>
    <property type="match status" value="1"/>
</dbReference>
<dbReference type="InterPro" id="IPR036390">
    <property type="entry name" value="WH_DNA-bd_sf"/>
</dbReference>
<dbReference type="KEGG" id="shyd:CJD35_13510"/>
<evidence type="ECO:0000313" key="2">
    <source>
        <dbReference type="EMBL" id="ASY45335.1"/>
    </source>
</evidence>
<protein>
    <recommendedName>
        <fullName evidence="1">Helix-turn-helix type 11 domain-containing protein</fullName>
    </recommendedName>
</protein>
<reference evidence="2 3" key="1">
    <citation type="submission" date="2017-08" db="EMBL/GenBank/DDBJ databases">
        <title>Whole Genome Sequence of Sphingobium hydrophobicum C1: Insights into Adaption to the Electronic-waste Contaminated Sediment.</title>
        <authorList>
            <person name="Song D."/>
            <person name="Chen X."/>
            <person name="Xu M."/>
        </authorList>
    </citation>
    <scope>NUCLEOTIDE SEQUENCE [LARGE SCALE GENOMIC DNA]</scope>
    <source>
        <strain evidence="2 3">C1</strain>
    </source>
</reference>
<dbReference type="Proteomes" id="UP000217141">
    <property type="component" value="Chromosome I"/>
</dbReference>
<accession>A0A249MVX1</accession>
<evidence type="ECO:0000259" key="1">
    <source>
        <dbReference type="Pfam" id="PF08279"/>
    </source>
</evidence>
<dbReference type="AlphaFoldDB" id="A0A249MVX1"/>
<proteinExistence type="predicted"/>
<gene>
    <name evidence="2" type="ORF">CJD35_13510</name>
</gene>
<dbReference type="SUPFAM" id="SSF46785">
    <property type="entry name" value="Winged helix' DNA-binding domain"/>
    <property type="match status" value="1"/>
</dbReference>
<dbReference type="InterPro" id="IPR036388">
    <property type="entry name" value="WH-like_DNA-bd_sf"/>
</dbReference>
<dbReference type="Pfam" id="PF08279">
    <property type="entry name" value="HTH_11"/>
    <property type="match status" value="1"/>
</dbReference>
<evidence type="ECO:0000313" key="3">
    <source>
        <dbReference type="Proteomes" id="UP000217141"/>
    </source>
</evidence>
<dbReference type="InterPro" id="IPR013196">
    <property type="entry name" value="HTH_11"/>
</dbReference>
<sequence>MTRQRLGRRQKAILDRLGHGDWVKGRALADDVGVLPTIIFNYVTRLRDRGFEIEGHNVRGYRLARRTAA</sequence>
<name>A0A249MVX1_SPHXE</name>
<dbReference type="RefSeq" id="WP_095687117.1">
    <property type="nucleotide sequence ID" value="NZ_CP022745.1"/>
</dbReference>